<accession>A0A2H3DAQ4</accession>
<dbReference type="OMA" id="ANIDNQR"/>
<dbReference type="AlphaFoldDB" id="A0A2H3DAQ4"/>
<feature type="region of interest" description="Disordered" evidence="1">
    <location>
        <begin position="243"/>
        <end position="262"/>
    </location>
</feature>
<dbReference type="EMBL" id="KZ293659">
    <property type="protein sequence ID" value="PBK92299.1"/>
    <property type="molecule type" value="Genomic_DNA"/>
</dbReference>
<evidence type="ECO:0000313" key="2">
    <source>
        <dbReference type="EMBL" id="PBK92299.1"/>
    </source>
</evidence>
<protein>
    <submittedName>
        <fullName evidence="2">Uncharacterized protein</fullName>
    </submittedName>
</protein>
<dbReference type="STRING" id="47427.A0A2H3DAQ4"/>
<organism evidence="2 3">
    <name type="scientific">Armillaria gallica</name>
    <name type="common">Bulbous honey fungus</name>
    <name type="synonym">Armillaria bulbosa</name>
    <dbReference type="NCBI Taxonomy" id="47427"/>
    <lineage>
        <taxon>Eukaryota</taxon>
        <taxon>Fungi</taxon>
        <taxon>Dikarya</taxon>
        <taxon>Basidiomycota</taxon>
        <taxon>Agaricomycotina</taxon>
        <taxon>Agaricomycetes</taxon>
        <taxon>Agaricomycetidae</taxon>
        <taxon>Agaricales</taxon>
        <taxon>Marasmiineae</taxon>
        <taxon>Physalacriaceae</taxon>
        <taxon>Armillaria</taxon>
    </lineage>
</organism>
<sequence>MTTITHQVLPIKLDDDKKFNGENWATFEMVMLTKGNTRGLINYWENKVAIPDTMLAPLPATPINSLSPNLLEYTQHESVALASIIRNVKDVFGIGIDPTEPSHMAWDILKTQYGAYSDLVHNHREKTLKALKYQEGEKASGNGGYIEKMQKLQKEANDTGASINDMSFKTTLLDSFPESWDSVVSMLYAEKNLTVVIARFIAHGERVVRWNLINNPSSTQESSMVQALQASIQALTLQVQSLSSKRSMAPRSDKSHTANDNCKGVGHTLNECWKLGGGRQGQYPP</sequence>
<keyword evidence="3" id="KW-1185">Reference proteome</keyword>
<proteinExistence type="predicted"/>
<dbReference type="Pfam" id="PF14223">
    <property type="entry name" value="Retrotran_gag_2"/>
    <property type="match status" value="1"/>
</dbReference>
<dbReference type="Proteomes" id="UP000217790">
    <property type="component" value="Unassembled WGS sequence"/>
</dbReference>
<reference evidence="3" key="1">
    <citation type="journal article" date="2017" name="Nat. Ecol. Evol.">
        <title>Genome expansion and lineage-specific genetic innovations in the forest pathogenic fungi Armillaria.</title>
        <authorList>
            <person name="Sipos G."/>
            <person name="Prasanna A.N."/>
            <person name="Walter M.C."/>
            <person name="O'Connor E."/>
            <person name="Balint B."/>
            <person name="Krizsan K."/>
            <person name="Kiss B."/>
            <person name="Hess J."/>
            <person name="Varga T."/>
            <person name="Slot J."/>
            <person name="Riley R."/>
            <person name="Boka B."/>
            <person name="Rigling D."/>
            <person name="Barry K."/>
            <person name="Lee J."/>
            <person name="Mihaltcheva S."/>
            <person name="LaButti K."/>
            <person name="Lipzen A."/>
            <person name="Waldron R."/>
            <person name="Moloney N.M."/>
            <person name="Sperisen C."/>
            <person name="Kredics L."/>
            <person name="Vagvoelgyi C."/>
            <person name="Patrignani A."/>
            <person name="Fitzpatrick D."/>
            <person name="Nagy I."/>
            <person name="Doyle S."/>
            <person name="Anderson J.B."/>
            <person name="Grigoriev I.V."/>
            <person name="Gueldener U."/>
            <person name="Muensterkoetter M."/>
            <person name="Nagy L.G."/>
        </authorList>
    </citation>
    <scope>NUCLEOTIDE SEQUENCE [LARGE SCALE GENOMIC DNA]</scope>
    <source>
        <strain evidence="3">Ar21-2</strain>
    </source>
</reference>
<dbReference type="OrthoDB" id="3035098at2759"/>
<gene>
    <name evidence="2" type="ORF">ARMGADRAFT_1105091</name>
</gene>
<dbReference type="InParanoid" id="A0A2H3DAQ4"/>
<evidence type="ECO:0000313" key="3">
    <source>
        <dbReference type="Proteomes" id="UP000217790"/>
    </source>
</evidence>
<evidence type="ECO:0000256" key="1">
    <source>
        <dbReference type="SAM" id="MobiDB-lite"/>
    </source>
</evidence>
<name>A0A2H3DAQ4_ARMGA</name>